<dbReference type="Proteomes" id="UP000182888">
    <property type="component" value="Unassembled WGS sequence"/>
</dbReference>
<evidence type="ECO:0000313" key="1">
    <source>
        <dbReference type="EMBL" id="CDX49190.1"/>
    </source>
</evidence>
<name>A0A0K2VMQ8_MESPL</name>
<dbReference type="AlphaFoldDB" id="A0A0K2VMQ8"/>
<dbReference type="EMBL" id="CCND01000001">
    <property type="protein sequence ID" value="CDX49190.1"/>
    <property type="molecule type" value="Genomic_DNA"/>
</dbReference>
<sequence length="111" mass="12863">MEGKSMAEIAFDRFAYALAQRFDQLGYSLRKAEEIWPETDRAMLSRAINGKTLSAGNYLLLCEYAGLDPYLYLGRNPRRRTTVKSILDHMVTPTDKRETRDQIARMRVNSR</sequence>
<evidence type="ECO:0000313" key="2">
    <source>
        <dbReference type="Proteomes" id="UP000182888"/>
    </source>
</evidence>
<gene>
    <name evidence="1" type="ORF">MPL1032_10243</name>
</gene>
<organism evidence="1 2">
    <name type="scientific">Mesorhizobium plurifarium</name>
    <dbReference type="NCBI Taxonomy" id="69974"/>
    <lineage>
        <taxon>Bacteria</taxon>
        <taxon>Pseudomonadati</taxon>
        <taxon>Pseudomonadota</taxon>
        <taxon>Alphaproteobacteria</taxon>
        <taxon>Hyphomicrobiales</taxon>
        <taxon>Phyllobacteriaceae</taxon>
        <taxon>Mesorhizobium</taxon>
    </lineage>
</organism>
<proteinExistence type="predicted"/>
<reference evidence="2" key="1">
    <citation type="submission" date="2014-08" db="EMBL/GenBank/DDBJ databases">
        <authorList>
            <person name="Edwards T."/>
        </authorList>
    </citation>
    <scope>NUCLEOTIDE SEQUENCE [LARGE SCALE GENOMIC DNA]</scope>
</reference>
<protein>
    <submittedName>
        <fullName evidence="1">Uncharacterized protein</fullName>
    </submittedName>
</protein>
<accession>A0A0K2VMQ8</accession>